<comment type="caution">
    <text evidence="1">The sequence shown here is derived from an EMBL/GenBank/DDBJ whole genome shotgun (WGS) entry which is preliminary data.</text>
</comment>
<dbReference type="AlphaFoldDB" id="A0A8H6WXZ5"/>
<gene>
    <name evidence="1" type="ORF">MSAN_02450200</name>
</gene>
<sequence>MSVWTIGQHIFPWLSQSNYILSQLPNSINWEEYGIVQQVIFQLIILESSQPIPKGYLFLCPAEHFQVGPSLFRWPECPAYWSLDRSGTNRLSTEDASLLGFPSFEMITAIRMVSWDESVYAGVRRFQLAKGFDPYSQDAARHLNHPLYRLGMDTDEQFAHIDNEGSTSVSDDGDLVIIVDGEADDQLDWDICDLGEWNA</sequence>
<name>A0A8H6WXZ5_9AGAR</name>
<reference evidence="1" key="1">
    <citation type="submission" date="2020-05" db="EMBL/GenBank/DDBJ databases">
        <title>Mycena genomes resolve the evolution of fungal bioluminescence.</title>
        <authorList>
            <person name="Tsai I.J."/>
        </authorList>
    </citation>
    <scope>NUCLEOTIDE SEQUENCE</scope>
    <source>
        <strain evidence="1">160909Yilan</strain>
    </source>
</reference>
<evidence type="ECO:0000313" key="2">
    <source>
        <dbReference type="Proteomes" id="UP000623467"/>
    </source>
</evidence>
<evidence type="ECO:0000313" key="1">
    <source>
        <dbReference type="EMBL" id="KAF7330650.1"/>
    </source>
</evidence>
<dbReference type="OrthoDB" id="3025108at2759"/>
<organism evidence="1 2">
    <name type="scientific">Mycena sanguinolenta</name>
    <dbReference type="NCBI Taxonomy" id="230812"/>
    <lineage>
        <taxon>Eukaryota</taxon>
        <taxon>Fungi</taxon>
        <taxon>Dikarya</taxon>
        <taxon>Basidiomycota</taxon>
        <taxon>Agaricomycotina</taxon>
        <taxon>Agaricomycetes</taxon>
        <taxon>Agaricomycetidae</taxon>
        <taxon>Agaricales</taxon>
        <taxon>Marasmiineae</taxon>
        <taxon>Mycenaceae</taxon>
        <taxon>Mycena</taxon>
    </lineage>
</organism>
<protein>
    <submittedName>
        <fullName evidence="1">Uncharacterized protein</fullName>
    </submittedName>
</protein>
<dbReference type="Proteomes" id="UP000623467">
    <property type="component" value="Unassembled WGS sequence"/>
</dbReference>
<keyword evidence="2" id="KW-1185">Reference proteome</keyword>
<dbReference type="EMBL" id="JACAZH010000066">
    <property type="protein sequence ID" value="KAF7330650.1"/>
    <property type="molecule type" value="Genomic_DNA"/>
</dbReference>
<proteinExistence type="predicted"/>
<accession>A0A8H6WXZ5</accession>